<dbReference type="SUPFAM" id="SSF47090">
    <property type="entry name" value="PGBD-like"/>
    <property type="match status" value="1"/>
</dbReference>
<dbReference type="InterPro" id="IPR002477">
    <property type="entry name" value="Peptidoglycan-bd-like"/>
</dbReference>
<dbReference type="Gene3D" id="1.10.101.10">
    <property type="entry name" value="PGBD-like superfamily/PGBD"/>
    <property type="match status" value="1"/>
</dbReference>
<organism evidence="3 4">
    <name type="scientific">Georhizobium profundi</name>
    <dbReference type="NCBI Taxonomy" id="2341112"/>
    <lineage>
        <taxon>Bacteria</taxon>
        <taxon>Pseudomonadati</taxon>
        <taxon>Pseudomonadota</taxon>
        <taxon>Alphaproteobacteria</taxon>
        <taxon>Hyphomicrobiales</taxon>
        <taxon>Rhizobiaceae</taxon>
        <taxon>Georhizobium</taxon>
    </lineage>
</organism>
<evidence type="ECO:0000313" key="3">
    <source>
        <dbReference type="EMBL" id="AZN72022.1"/>
    </source>
</evidence>
<gene>
    <name evidence="3" type="ORF">D5400_12695</name>
</gene>
<dbReference type="Pfam" id="PF11860">
    <property type="entry name" value="Muramidase"/>
    <property type="match status" value="1"/>
</dbReference>
<dbReference type="InterPro" id="IPR036366">
    <property type="entry name" value="PGBDSf"/>
</dbReference>
<dbReference type="AlphaFoldDB" id="A0A3S9B509"/>
<dbReference type="InterPro" id="IPR024408">
    <property type="entry name" value="Muramidase"/>
</dbReference>
<sequence>MSDWNSFRGAARRLDDIDLPRIGHRIGVGEDELHAFMDVEAAGSGFDRQGRPKMLFEPHVFYRNLTPAKRTKAVKAGLAYTRWGEKPYPSDSYPRLVEAMAIDETAALKAASWGLGQILGGNFAMVGYETPQDMVWAFMEDEEHHLEAIVDFLIDAKLDDHLRNHRWEDLARGYNGPGYAKHNYHGRMAAAYAKWARIPDTPWAPAVDALPPITVKMVSPGMRGAPVRALQMRLQRLGHYAGAIDGIFGPITDAALRSFQRAAGIMVDSYAGPQTFAAIEAALAPEPIIVKEEAAMPAPAPIGHNGGPTLEPQISRPMPSPVEQSAKAVGAGKWAALGGALWTVVVAADILPGQFASAEFNVAVTTLIGAVAAMVGAYRAPKNAEPG</sequence>
<dbReference type="OrthoDB" id="1523598at2"/>
<proteinExistence type="predicted"/>
<dbReference type="KEGG" id="abaw:D5400_12695"/>
<dbReference type="Proteomes" id="UP000268192">
    <property type="component" value="Chromosome"/>
</dbReference>
<dbReference type="Pfam" id="PF01471">
    <property type="entry name" value="PG_binding_1"/>
    <property type="match status" value="1"/>
</dbReference>
<evidence type="ECO:0000259" key="1">
    <source>
        <dbReference type="Pfam" id="PF01471"/>
    </source>
</evidence>
<dbReference type="EMBL" id="CP032509">
    <property type="protein sequence ID" value="AZN72022.1"/>
    <property type="molecule type" value="Genomic_DNA"/>
</dbReference>
<reference evidence="3 4" key="1">
    <citation type="submission" date="2018-09" db="EMBL/GenBank/DDBJ databases">
        <title>Marinorhizobium profundi gen. nov., sp. nov., isolated from a deep-sea sediment sample from the New Britain Trench and proposal of Marinorhizobiaceae fam. nov. in the order Rhizobiales of the class Alphaproteobacteria.</title>
        <authorList>
            <person name="Cao J."/>
        </authorList>
    </citation>
    <scope>NUCLEOTIDE SEQUENCE [LARGE SCALE GENOMIC DNA]</scope>
    <source>
        <strain evidence="3 4">WS11</strain>
    </source>
</reference>
<feature type="domain" description="N-acetylmuramidase" evidence="2">
    <location>
        <begin position="32"/>
        <end position="195"/>
    </location>
</feature>
<accession>A0A3S9B509</accession>
<keyword evidence="4" id="KW-1185">Reference proteome</keyword>
<dbReference type="RefSeq" id="WP_126010335.1">
    <property type="nucleotide sequence ID" value="NZ_CP032509.1"/>
</dbReference>
<evidence type="ECO:0000259" key="2">
    <source>
        <dbReference type="Pfam" id="PF11860"/>
    </source>
</evidence>
<protein>
    <submittedName>
        <fullName evidence="3">DUF3380 domain-containing protein</fullName>
    </submittedName>
</protein>
<dbReference type="InterPro" id="IPR036365">
    <property type="entry name" value="PGBD-like_sf"/>
</dbReference>
<evidence type="ECO:0000313" key="4">
    <source>
        <dbReference type="Proteomes" id="UP000268192"/>
    </source>
</evidence>
<feature type="domain" description="Peptidoglycan binding-like" evidence="1">
    <location>
        <begin position="223"/>
        <end position="279"/>
    </location>
</feature>
<name>A0A3S9B509_9HYPH</name>